<dbReference type="EMBL" id="JABFCT010000014">
    <property type="protein sequence ID" value="KAF5870608.1"/>
    <property type="molecule type" value="Genomic_DNA"/>
</dbReference>
<evidence type="ECO:0000313" key="2">
    <source>
        <dbReference type="Proteomes" id="UP000531561"/>
    </source>
</evidence>
<dbReference type="Proteomes" id="UP000531561">
    <property type="component" value="Unassembled WGS sequence"/>
</dbReference>
<comment type="caution">
    <text evidence="1">The sequence shown here is derived from an EMBL/GenBank/DDBJ whole genome shotgun (WGS) entry which is preliminary data.</text>
</comment>
<proteinExistence type="predicted"/>
<keyword evidence="2" id="KW-1185">Reference proteome</keyword>
<evidence type="ECO:0000313" key="1">
    <source>
        <dbReference type="EMBL" id="KAF5870608.1"/>
    </source>
</evidence>
<dbReference type="GeneID" id="59264024"/>
<sequence>MASWQRRCEPMREGRAPQPFMQEGVITILAILEILFRPDGIGTQAGSSGAREGKS</sequence>
<accession>A0A8H6AMQ8</accession>
<name>A0A8H6AMQ8_9HELO</name>
<protein>
    <submittedName>
        <fullName evidence="1">Uncharacterized protein</fullName>
    </submittedName>
</protein>
<dbReference type="RefSeq" id="XP_037189555.1">
    <property type="nucleotide sequence ID" value="XM_037340332.1"/>
</dbReference>
<gene>
    <name evidence="1" type="ORF">Bfra_009997</name>
</gene>
<organism evidence="1 2">
    <name type="scientific">Botrytis fragariae</name>
    <dbReference type="NCBI Taxonomy" id="1964551"/>
    <lineage>
        <taxon>Eukaryota</taxon>
        <taxon>Fungi</taxon>
        <taxon>Dikarya</taxon>
        <taxon>Ascomycota</taxon>
        <taxon>Pezizomycotina</taxon>
        <taxon>Leotiomycetes</taxon>
        <taxon>Helotiales</taxon>
        <taxon>Sclerotiniaceae</taxon>
        <taxon>Botrytis</taxon>
    </lineage>
</organism>
<dbReference type="AlphaFoldDB" id="A0A8H6AMQ8"/>
<reference evidence="1 2" key="1">
    <citation type="journal article" date="2020" name="Phytopathology">
        <title>A high-quality genome resource of Botrytis fragariae, a new and rapidly spreading fungal pathogen causing strawberry gray mold in the U.S.A.</title>
        <authorList>
            <person name="Wu Y."/>
            <person name="Saski C.A."/>
            <person name="Schnabel G."/>
            <person name="Xiao S."/>
            <person name="Hu M."/>
        </authorList>
    </citation>
    <scope>NUCLEOTIDE SEQUENCE [LARGE SCALE GENOMIC DNA]</scope>
    <source>
        <strain evidence="1 2">BVB16</strain>
    </source>
</reference>